<evidence type="ECO:0000313" key="2">
    <source>
        <dbReference type="Proteomes" id="UP000636709"/>
    </source>
</evidence>
<gene>
    <name evidence="1" type="ORF">HU200_027388</name>
</gene>
<name>A0A835BXG9_9POAL</name>
<dbReference type="PANTHER" id="PTHR34788:SF7">
    <property type="entry name" value="OS04G0445900 PROTEIN"/>
    <property type="match status" value="1"/>
</dbReference>
<dbReference type="EMBL" id="JACEFO010001734">
    <property type="protein sequence ID" value="KAF8714854.1"/>
    <property type="molecule type" value="Genomic_DNA"/>
</dbReference>
<protein>
    <submittedName>
        <fullName evidence="1">Uncharacterized protein</fullName>
    </submittedName>
</protein>
<proteinExistence type="predicted"/>
<dbReference type="PANTHER" id="PTHR34788">
    <property type="entry name" value="F15I1.22"/>
    <property type="match status" value="1"/>
</dbReference>
<accession>A0A835BXG9</accession>
<organism evidence="1 2">
    <name type="scientific">Digitaria exilis</name>
    <dbReference type="NCBI Taxonomy" id="1010633"/>
    <lineage>
        <taxon>Eukaryota</taxon>
        <taxon>Viridiplantae</taxon>
        <taxon>Streptophyta</taxon>
        <taxon>Embryophyta</taxon>
        <taxon>Tracheophyta</taxon>
        <taxon>Spermatophyta</taxon>
        <taxon>Magnoliopsida</taxon>
        <taxon>Liliopsida</taxon>
        <taxon>Poales</taxon>
        <taxon>Poaceae</taxon>
        <taxon>PACMAD clade</taxon>
        <taxon>Panicoideae</taxon>
        <taxon>Panicodae</taxon>
        <taxon>Paniceae</taxon>
        <taxon>Anthephorinae</taxon>
        <taxon>Digitaria</taxon>
    </lineage>
</organism>
<evidence type="ECO:0000313" key="1">
    <source>
        <dbReference type="EMBL" id="KAF8714854.1"/>
    </source>
</evidence>
<dbReference type="AlphaFoldDB" id="A0A835BXG9"/>
<sequence length="117" mass="12686">MGDAPCAVVVVPRRSAAAHSFRLPRHGRRKVHVVRLGGGCGAPRARRGFRLRRWLRRAAWRLAELCVAALSSSASGHHHHPGAPSACTHPPWTGVEPFFAAPFVPFARMKRATGAQA</sequence>
<dbReference type="Proteomes" id="UP000636709">
    <property type="component" value="Unassembled WGS sequence"/>
</dbReference>
<reference evidence="1" key="1">
    <citation type="submission" date="2020-07" db="EMBL/GenBank/DDBJ databases">
        <title>Genome sequence and genetic diversity analysis of an under-domesticated orphan crop, white fonio (Digitaria exilis).</title>
        <authorList>
            <person name="Bennetzen J.L."/>
            <person name="Chen S."/>
            <person name="Ma X."/>
            <person name="Wang X."/>
            <person name="Yssel A.E.J."/>
            <person name="Chaluvadi S.R."/>
            <person name="Johnson M."/>
            <person name="Gangashetty P."/>
            <person name="Hamidou F."/>
            <person name="Sanogo M.D."/>
            <person name="Zwaenepoel A."/>
            <person name="Wallace J."/>
            <person name="Van De Peer Y."/>
            <person name="Van Deynze A."/>
        </authorList>
    </citation>
    <scope>NUCLEOTIDE SEQUENCE</scope>
    <source>
        <tissue evidence="1">Leaves</tissue>
    </source>
</reference>
<keyword evidence="2" id="KW-1185">Reference proteome</keyword>
<comment type="caution">
    <text evidence="1">The sequence shown here is derived from an EMBL/GenBank/DDBJ whole genome shotgun (WGS) entry which is preliminary data.</text>
</comment>